<evidence type="ECO:0000256" key="1">
    <source>
        <dbReference type="ARBA" id="ARBA00004496"/>
    </source>
</evidence>
<evidence type="ECO:0000256" key="2">
    <source>
        <dbReference type="ARBA" id="ARBA00022490"/>
    </source>
</evidence>
<dbReference type="PROSITE" id="PS51021">
    <property type="entry name" value="BAR"/>
    <property type="match status" value="1"/>
</dbReference>
<sequence length="248" mass="29261">MKHKQHFLQSIGKAEKTKDEDFDQLFADFQQQQKDIKRLYNSLNKFFSNSTTFQDSSRLIKIQIEEFYEDCNDPNDPLKSNLLQNFQALFDSMKQFDKESKKILETVNAQIEEMDKTNQKIKIRNSNLLQFDTNKKTLQNLLKKKEKNLTKLPEAENNLQESEKIFNESNNECKKELLEITSKKHETISVPLKLLLNAQLEMKNIFLSLNQNGFNDNQMQSENIDNSQEDIPQEVLDQMEKEKNNENI</sequence>
<protein>
    <submittedName>
        <fullName evidence="5">Bridging integrator 3</fullName>
    </submittedName>
</protein>
<dbReference type="InterPro" id="IPR027267">
    <property type="entry name" value="AH/BAR_dom_sf"/>
</dbReference>
<dbReference type="GO" id="GO:0005886">
    <property type="term" value="C:plasma membrane"/>
    <property type="evidence" value="ECO:0007669"/>
    <property type="project" value="TreeGrafter"/>
</dbReference>
<keyword evidence="3" id="KW-0175">Coiled coil</keyword>
<dbReference type="PANTHER" id="PTHR46514">
    <property type="entry name" value="AMPHIPHYSIN"/>
    <property type="match status" value="1"/>
</dbReference>
<evidence type="ECO:0000313" key="6">
    <source>
        <dbReference type="Proteomes" id="UP001149090"/>
    </source>
</evidence>
<dbReference type="SMART" id="SM00721">
    <property type="entry name" value="BAR"/>
    <property type="match status" value="1"/>
</dbReference>
<keyword evidence="2" id="KW-0963">Cytoplasm</keyword>
<comment type="subcellular location">
    <subcellularLocation>
        <location evidence="1">Cytoplasm</location>
    </subcellularLocation>
</comment>
<dbReference type="PANTHER" id="PTHR46514:SF3">
    <property type="entry name" value="AMPHIPHYSIN"/>
    <property type="match status" value="1"/>
</dbReference>
<gene>
    <name evidence="5" type="ORF">M0811_02990</name>
</gene>
<dbReference type="InterPro" id="IPR003005">
    <property type="entry name" value="Amphiphysin"/>
</dbReference>
<organism evidence="5 6">
    <name type="scientific">Anaeramoeba ignava</name>
    <name type="common">Anaerobic marine amoeba</name>
    <dbReference type="NCBI Taxonomy" id="1746090"/>
    <lineage>
        <taxon>Eukaryota</taxon>
        <taxon>Metamonada</taxon>
        <taxon>Anaeramoebidae</taxon>
        <taxon>Anaeramoeba</taxon>
    </lineage>
</organism>
<dbReference type="GO" id="GO:0005543">
    <property type="term" value="F:phospholipid binding"/>
    <property type="evidence" value="ECO:0007669"/>
    <property type="project" value="TreeGrafter"/>
</dbReference>
<name>A0A9Q0L9C7_ANAIG</name>
<dbReference type="Pfam" id="PF03114">
    <property type="entry name" value="BAR"/>
    <property type="match status" value="1"/>
</dbReference>
<dbReference type="Gene3D" id="1.20.1270.60">
    <property type="entry name" value="Arfaptin homology (AH) domain/BAR domain"/>
    <property type="match status" value="1"/>
</dbReference>
<accession>A0A9Q0L9C7</accession>
<dbReference type="EMBL" id="JAPDFW010000125">
    <property type="protein sequence ID" value="KAJ5067800.1"/>
    <property type="molecule type" value="Genomic_DNA"/>
</dbReference>
<dbReference type="SUPFAM" id="SSF103657">
    <property type="entry name" value="BAR/IMD domain-like"/>
    <property type="match status" value="1"/>
</dbReference>
<reference evidence="5" key="1">
    <citation type="submission" date="2022-10" db="EMBL/GenBank/DDBJ databases">
        <title>Novel sulphate-reducing endosymbionts in the free-living metamonad Anaeramoeba.</title>
        <authorList>
            <person name="Jerlstrom-Hultqvist J."/>
            <person name="Cepicka I."/>
            <person name="Gallot-Lavallee L."/>
            <person name="Salas-Leiva D."/>
            <person name="Curtis B.A."/>
            <person name="Zahonova K."/>
            <person name="Pipaliya S."/>
            <person name="Dacks J."/>
            <person name="Roger A.J."/>
        </authorList>
    </citation>
    <scope>NUCLEOTIDE SEQUENCE</scope>
    <source>
        <strain evidence="5">BMAN</strain>
    </source>
</reference>
<evidence type="ECO:0000259" key="4">
    <source>
        <dbReference type="PROSITE" id="PS51021"/>
    </source>
</evidence>
<dbReference type="Proteomes" id="UP001149090">
    <property type="component" value="Unassembled WGS sequence"/>
</dbReference>
<comment type="caution">
    <text evidence="5">The sequence shown here is derived from an EMBL/GenBank/DDBJ whole genome shotgun (WGS) entry which is preliminary data.</text>
</comment>
<keyword evidence="6" id="KW-1185">Reference proteome</keyword>
<evidence type="ECO:0000256" key="3">
    <source>
        <dbReference type="SAM" id="Coils"/>
    </source>
</evidence>
<feature type="coiled-coil region" evidence="3">
    <location>
        <begin position="104"/>
        <end position="172"/>
    </location>
</feature>
<feature type="domain" description="BAR" evidence="4">
    <location>
        <begin position="7"/>
        <end position="248"/>
    </location>
</feature>
<evidence type="ECO:0000313" key="5">
    <source>
        <dbReference type="EMBL" id="KAJ5067800.1"/>
    </source>
</evidence>
<dbReference type="InterPro" id="IPR004148">
    <property type="entry name" value="BAR_dom"/>
</dbReference>
<proteinExistence type="predicted"/>
<dbReference type="GO" id="GO:0005737">
    <property type="term" value="C:cytoplasm"/>
    <property type="evidence" value="ECO:0007669"/>
    <property type="project" value="UniProtKB-SubCell"/>
</dbReference>
<dbReference type="AlphaFoldDB" id="A0A9Q0L9C7"/>